<dbReference type="RefSeq" id="WP_106521920.1">
    <property type="nucleotide sequence ID" value="NZ_PYGD01000001.1"/>
</dbReference>
<keyword evidence="4" id="KW-1185">Reference proteome</keyword>
<feature type="chain" id="PRO_5015172275" evidence="1">
    <location>
        <begin position="24"/>
        <end position="2106"/>
    </location>
</feature>
<dbReference type="InterPro" id="IPR059226">
    <property type="entry name" value="Choice_anch_Q_dom"/>
</dbReference>
<proteinExistence type="predicted"/>
<dbReference type="InterPro" id="IPR006626">
    <property type="entry name" value="PbH1"/>
</dbReference>
<evidence type="ECO:0000259" key="2">
    <source>
        <dbReference type="Pfam" id="PF18962"/>
    </source>
</evidence>
<dbReference type="SMART" id="SM00710">
    <property type="entry name" value="PbH1"/>
    <property type="match status" value="14"/>
</dbReference>
<dbReference type="Gene3D" id="2.160.20.10">
    <property type="entry name" value="Single-stranded right-handed beta-helix, Pectin lyase-like"/>
    <property type="match status" value="4"/>
</dbReference>
<feature type="signal peptide" evidence="1">
    <location>
        <begin position="1"/>
        <end position="23"/>
    </location>
</feature>
<keyword evidence="1" id="KW-0732">Signal</keyword>
<dbReference type="EMBL" id="PYGD01000001">
    <property type="protein sequence ID" value="PSK95257.1"/>
    <property type="molecule type" value="Genomic_DNA"/>
</dbReference>
<dbReference type="Pfam" id="PF18962">
    <property type="entry name" value="Por_Secre_tail"/>
    <property type="match status" value="1"/>
</dbReference>
<evidence type="ECO:0000313" key="4">
    <source>
        <dbReference type="Proteomes" id="UP000240572"/>
    </source>
</evidence>
<dbReference type="SUPFAM" id="SSF51126">
    <property type="entry name" value="Pectin lyase-like"/>
    <property type="match status" value="5"/>
</dbReference>
<dbReference type="OrthoDB" id="8901262at2"/>
<sequence length="2106" mass="218985">MKKNLVFLAVLAGMLLHAQQGKAQNKWYVDSAATGANNGTSWVNAFRYLSDATHAARSSSTSDTIFVAKGTYYATGPQSGTNRDTAFIFTRGNLAVLAGYPTGGGTVRNAKANPVILSANIGLPESEYDNGNRVVVVTGSSGTPIGNSLVFDGLRLQEARTNYPEGATMINNQYIKRNHGGWYNRYASPTILNTTISSNKGIGVGGMYNIYASPVITNTMINGNEGNTGGMLNDSASSPVMTNMLIAGNVAYYTYGGVYSRYGSSPVITNTTIASNYGVGLANFAANPVIRNSIIYGNSQAAGITNVTGAVSAPVISNSIVQGSGGSAAWLAAMGTDAGNNLDANPLLLNAPAPTGNGTTAGNFRITTGSPAINAGSLSGVTAYLPATDIAGAPRVQDGTIDIGAYEFTPPEHIVYVDSSATSGNNTGLDWANAFTTLSTALNVVASSYNYIDTILVAKGTYYPTGAQNGTNRDSAFFITRSNLAIVGGYPTGGGVRDWKNNRTLLSGDIGTAGTKTDNSYHVVVAAGTSTNTLQSVILDGVTISNAYSNNTSTGSKLVNGQPISRYTGGGMHNVYANPKIVNSLIVFNESYLGAGMYNRRAAPWISNVAIKANSAAYSGAAMYNDSLSSPLIVNTVMNSNEGLYAAIYNRFATLRLFNSSLSDYPSIIILNTNYSDVLVQNSIIYEGYTTIDNSSNLGSCLVRNSIVKGSGGSAAWVAARGTDGGNNLDVDPNFVIPMSTATGPIDTRGNLQIHPGSPAMNAGDTTGISQYLPATDNWGNARIYDGIIDIGAFEVVAPNHVIYVDSTATSGANNGTSWSNAFRQLSWATQYARFFPGIDTILIAKGNYYPTGAQSATNRDSAFVFTRGNLALVGGYPNGGGTRDTRAYPVILNGNIGAAANQADNSYHVIAAVGQSGSPIDTTLIFDGLTVTGGYANNTAGAYVLNGATLSQGNGAGAYNHYASPKFVSVKMEKDTAMGKGGGIYNYSAAPRIINSTVSLNYAGMNGGGIYDTLASACYIYKSEIRGNKAANNGGGLYNHSSPAQIINSLFSGNSVNVNGGAICNVSSTPVITNTTIAGNYATSLGGGIINLSASHAVIKNSVVYGNNSPITNVASTPSVSYSLVQGGAYAGSNNNINQDPLFSGPVTASLTATAEGVYHLLAGSPAINAGDTTGLSQVLPATDLGSITRILGSGIDMGAYEYVRALYVDSSIATPGPGSSWNTAFRYLSDATDASRYRVSVDTIYVARGTYYPTAIPQSRNRDSAFIFTRSKLAVWGGYPAGGGARDLVANPTVLSGDIGNVNDTADNAFHVVICVGKNDPEGLDSTLVFDGLRISNGNANAPTYSSAYFIIVNTRTITKNRAGGMYNLFASPTISNVSFTNNYAYEEAGAMYDSVSSPIVRNSSFRFNATTGAGPITGVGGAISNVAYSSPTFTNVVISDNIAAGNGGGMANNVSMPRITNATFERNKSAASGGAMYNYSTFATSRIADSRMTGNTAQNSGGAIYNFNDISMVIDNCTLNQNTATTGDGGAISNYSSTTKVFRSRISGNRTLGTSRGGAIYSYQGSPLIINCVISGNKSEVAGAAIFNSAASATIVNTVISGNSSGTGTVLYTQSGSGTAPKIKNSIIYGNSGGISGVNSTNIANSIVQGSGGSGSWNAGAGVNGGGNLDVVPNFVQPRSYTSAPDTAGIYSITTCSRAVNAGDTAGIGQYLFSGLDIAGNPRFKGAIDMGAYEIDSLDVTTMLTPELPGTYVSNRIFRRDTLIHFCNCDSNKLLLTLDTTGTGAKINPTGASLKIGSAIASYYQMGDGFVTDPAGTILFNREWSVLPLVQPSTPVTTYFYYTDNDFNSVNAALNSLSMPPLLSDTQMYFYKVTDPALGQFPSVYNIGVNQVQIINHGSAPAVNAWIGGYHGLNKYAKFKVASFSGGGGGSGAGGGTPLAIQLFAFGGEAKGSYNQLNWETSSDVKTWTLSRSNDGSRFEQLAQGLGYSTGFRDENPLGGTGYYQLKITDIAGRSLLSKVVPISRKAATGGVTLYPVPATQRITLHCTNDQLLGKTVYIFDNTGKTIRSFILEQEGSVDVSGLAAGVYLIQLPDGTSMKMIKQ</sequence>
<dbReference type="InterPro" id="IPR011050">
    <property type="entry name" value="Pectin_lyase_fold/virulence"/>
</dbReference>
<evidence type="ECO:0000256" key="1">
    <source>
        <dbReference type="SAM" id="SignalP"/>
    </source>
</evidence>
<dbReference type="InterPro" id="IPR026444">
    <property type="entry name" value="Secre_tail"/>
</dbReference>
<comment type="caution">
    <text evidence="3">The sequence shown here is derived from an EMBL/GenBank/DDBJ whole genome shotgun (WGS) entry which is preliminary data.</text>
</comment>
<accession>A0A2P8DDK7</accession>
<dbReference type="InterPro" id="IPR012334">
    <property type="entry name" value="Pectin_lyas_fold"/>
</dbReference>
<protein>
    <submittedName>
        <fullName evidence="3">Putative secreted protein (Por secretion system target)</fullName>
    </submittedName>
</protein>
<dbReference type="NCBIfam" id="NF041518">
    <property type="entry name" value="choice_anch_Q"/>
    <property type="match status" value="3"/>
</dbReference>
<gene>
    <name evidence="3" type="ORF">B0I18_1011423</name>
</gene>
<evidence type="ECO:0000313" key="3">
    <source>
        <dbReference type="EMBL" id="PSK95257.1"/>
    </source>
</evidence>
<feature type="domain" description="Secretion system C-terminal sorting" evidence="2">
    <location>
        <begin position="2037"/>
        <end position="2102"/>
    </location>
</feature>
<reference evidence="3 4" key="1">
    <citation type="submission" date="2018-03" db="EMBL/GenBank/DDBJ databases">
        <title>Genomic Encyclopedia of Type Strains, Phase III (KMG-III): the genomes of soil and plant-associated and newly described type strains.</title>
        <authorList>
            <person name="Whitman W."/>
        </authorList>
    </citation>
    <scope>NUCLEOTIDE SEQUENCE [LARGE SCALE GENOMIC DNA]</scope>
    <source>
        <strain evidence="3 4">CGMCC 1.12700</strain>
    </source>
</reference>
<dbReference type="Proteomes" id="UP000240572">
    <property type="component" value="Unassembled WGS sequence"/>
</dbReference>
<name>A0A2P8DDK7_9BACT</name>
<dbReference type="NCBIfam" id="TIGR04183">
    <property type="entry name" value="Por_Secre_tail"/>
    <property type="match status" value="1"/>
</dbReference>
<organism evidence="3 4">
    <name type="scientific">Taibaiella chishuiensis</name>
    <dbReference type="NCBI Taxonomy" id="1434707"/>
    <lineage>
        <taxon>Bacteria</taxon>
        <taxon>Pseudomonadati</taxon>
        <taxon>Bacteroidota</taxon>
        <taxon>Chitinophagia</taxon>
        <taxon>Chitinophagales</taxon>
        <taxon>Chitinophagaceae</taxon>
        <taxon>Taibaiella</taxon>
    </lineage>
</organism>
<dbReference type="PANTHER" id="PTHR11319">
    <property type="entry name" value="G PROTEIN-COUPLED RECEPTOR-RELATED"/>
    <property type="match status" value="1"/>
</dbReference>
<dbReference type="PANTHER" id="PTHR11319:SF35">
    <property type="entry name" value="OUTER MEMBRANE PROTEIN PMPC-RELATED"/>
    <property type="match status" value="1"/>
</dbReference>